<name>A0ABV8BRT1_9PSEU</name>
<accession>A0ABV8BRT1</accession>
<evidence type="ECO:0000313" key="1">
    <source>
        <dbReference type="EMBL" id="MFC3893096.1"/>
    </source>
</evidence>
<dbReference type="RefSeq" id="WP_382373352.1">
    <property type="nucleotide sequence ID" value="NZ_JBHRZI010000014.1"/>
</dbReference>
<dbReference type="Proteomes" id="UP001595690">
    <property type="component" value="Unassembled WGS sequence"/>
</dbReference>
<gene>
    <name evidence="1" type="ORF">ACFOWZ_16600</name>
</gene>
<reference evidence="2" key="1">
    <citation type="journal article" date="2019" name="Int. J. Syst. Evol. Microbiol.">
        <title>The Global Catalogue of Microorganisms (GCM) 10K type strain sequencing project: providing services to taxonomists for standard genome sequencing and annotation.</title>
        <authorList>
            <consortium name="The Broad Institute Genomics Platform"/>
            <consortium name="The Broad Institute Genome Sequencing Center for Infectious Disease"/>
            <person name="Wu L."/>
            <person name="Ma J."/>
        </authorList>
    </citation>
    <scope>NUCLEOTIDE SEQUENCE [LARGE SCALE GENOMIC DNA]</scope>
    <source>
        <strain evidence="2">CGMCC 4.7405</strain>
    </source>
</reference>
<dbReference type="EMBL" id="JBHRZI010000014">
    <property type="protein sequence ID" value="MFC3893096.1"/>
    <property type="molecule type" value="Genomic_DNA"/>
</dbReference>
<sequence length="49" mass="5829">MRENREVDDSNLTEYSFRVDNLFVCHLRGGWRPPCQPDREGQDMGQMRS</sequence>
<proteinExistence type="predicted"/>
<evidence type="ECO:0000313" key="2">
    <source>
        <dbReference type="Proteomes" id="UP001595690"/>
    </source>
</evidence>
<comment type="caution">
    <text evidence="1">The sequence shown here is derived from an EMBL/GenBank/DDBJ whole genome shotgun (WGS) entry which is preliminary data.</text>
</comment>
<organism evidence="1 2">
    <name type="scientific">Lentzea rhizosphaerae</name>
    <dbReference type="NCBI Taxonomy" id="2041025"/>
    <lineage>
        <taxon>Bacteria</taxon>
        <taxon>Bacillati</taxon>
        <taxon>Actinomycetota</taxon>
        <taxon>Actinomycetes</taxon>
        <taxon>Pseudonocardiales</taxon>
        <taxon>Pseudonocardiaceae</taxon>
        <taxon>Lentzea</taxon>
    </lineage>
</organism>
<keyword evidence="2" id="KW-1185">Reference proteome</keyword>
<protein>
    <submittedName>
        <fullName evidence="1">Uncharacterized protein</fullName>
    </submittedName>
</protein>